<dbReference type="Proteomes" id="UP000192997">
    <property type="component" value="Unassembled WGS sequence"/>
</dbReference>
<comment type="caution">
    <text evidence="2">The sequence shown here is derived from an EMBL/GenBank/DDBJ whole genome shotgun (WGS) entry which is preliminary data.</text>
</comment>
<feature type="transmembrane region" description="Helical" evidence="1">
    <location>
        <begin position="16"/>
        <end position="35"/>
    </location>
</feature>
<gene>
    <name evidence="2" type="ORF">B7O87_00080</name>
</gene>
<dbReference type="AlphaFoldDB" id="A0A1X4GJY4"/>
<accession>A0A1X4GJY4</accession>
<keyword evidence="1" id="KW-0812">Transmembrane</keyword>
<evidence type="ECO:0000313" key="3">
    <source>
        <dbReference type="Proteomes" id="UP000192997"/>
    </source>
</evidence>
<protein>
    <submittedName>
        <fullName evidence="2">Uncharacterized protein</fullName>
    </submittedName>
</protein>
<evidence type="ECO:0000256" key="1">
    <source>
        <dbReference type="SAM" id="Phobius"/>
    </source>
</evidence>
<keyword evidence="1" id="KW-0472">Membrane</keyword>
<proteinExistence type="predicted"/>
<name>A0A1X4GJY4_9CYAN</name>
<keyword evidence="1" id="KW-1133">Transmembrane helix</keyword>
<evidence type="ECO:0000313" key="2">
    <source>
        <dbReference type="EMBL" id="OSO97413.1"/>
    </source>
</evidence>
<reference evidence="3" key="1">
    <citation type="submission" date="2017-04" db="EMBL/GenBank/DDBJ databases">
        <authorList>
            <person name="Abreu V.A."/>
            <person name="Popin R.V."/>
            <person name="Rigonato J."/>
            <person name="Andreote A.P."/>
            <person name="Schaker P.C."/>
            <person name="Hoff-Risseti C."/>
            <person name="Alvarenga D.O."/>
            <person name="Varani A.M."/>
            <person name="Fiore M.F."/>
        </authorList>
    </citation>
    <scope>NUCLEOTIDE SEQUENCE [LARGE SCALE GENOMIC DNA]</scope>
    <source>
        <strain evidence="3">CENA303</strain>
    </source>
</reference>
<sequence>MSSLNSFSFGFHKDPGFLPGNFLGSVIVIIMQVPYKAKGNQIRKSALNVEFTSKTDFLRFKCPLNFKKSLYLALNQVFITFNIKIVTKNKLAIMGGNPAKW</sequence>
<dbReference type="EMBL" id="NBYN01000002">
    <property type="protein sequence ID" value="OSO97413.1"/>
    <property type="molecule type" value="Genomic_DNA"/>
</dbReference>
<organism evidence="2 3">
    <name type="scientific">Cylindrospermopsis raciborskii CENA303</name>
    <dbReference type="NCBI Taxonomy" id="1170769"/>
    <lineage>
        <taxon>Bacteria</taxon>
        <taxon>Bacillati</taxon>
        <taxon>Cyanobacteriota</taxon>
        <taxon>Cyanophyceae</taxon>
        <taxon>Nostocales</taxon>
        <taxon>Aphanizomenonaceae</taxon>
        <taxon>Cylindrospermopsis</taxon>
    </lineage>
</organism>